<dbReference type="Pfam" id="PF22848">
    <property type="entry name" value="ASD1_dom"/>
    <property type="match status" value="1"/>
</dbReference>
<evidence type="ECO:0000313" key="9">
    <source>
        <dbReference type="Proteomes" id="UP000295668"/>
    </source>
</evidence>
<evidence type="ECO:0000256" key="3">
    <source>
        <dbReference type="ARBA" id="ARBA00012670"/>
    </source>
</evidence>
<dbReference type="InterPro" id="IPR055235">
    <property type="entry name" value="ASD1_cat"/>
</dbReference>
<evidence type="ECO:0000256" key="5">
    <source>
        <dbReference type="ARBA" id="ARBA00022801"/>
    </source>
</evidence>
<dbReference type="InterPro" id="IPR010720">
    <property type="entry name" value="Alpha-L-AF_C"/>
</dbReference>
<dbReference type="InterPro" id="IPR051563">
    <property type="entry name" value="Glycosyl_Hydrolase_51"/>
</dbReference>
<dbReference type="PANTHER" id="PTHR31776:SF0">
    <property type="entry name" value="ALPHA-L-ARABINOFURANOSIDASE 1"/>
    <property type="match status" value="1"/>
</dbReference>
<dbReference type="GO" id="GO:0046556">
    <property type="term" value="F:alpha-L-arabinofuranosidase activity"/>
    <property type="evidence" value="ECO:0007669"/>
    <property type="project" value="UniProtKB-EC"/>
</dbReference>
<comment type="similarity">
    <text evidence="2">Belongs to the glycosyl hydrolase 51 family.</text>
</comment>
<reference evidence="8 9" key="1">
    <citation type="submission" date="2019-02" db="EMBL/GenBank/DDBJ databases">
        <title>Pedobacter sp. nov., a novel speices isolated from soil of pinguins habitat in Antarcitica.</title>
        <authorList>
            <person name="He R.-H."/>
        </authorList>
    </citation>
    <scope>NUCLEOTIDE SEQUENCE [LARGE SCALE GENOMIC DNA]</scope>
    <source>
        <strain evidence="8 9">E01020</strain>
    </source>
</reference>
<dbReference type="PANTHER" id="PTHR31776">
    <property type="entry name" value="ALPHA-L-ARABINOFURANOSIDASE 1"/>
    <property type="match status" value="1"/>
</dbReference>
<evidence type="ECO:0000256" key="2">
    <source>
        <dbReference type="ARBA" id="ARBA00007186"/>
    </source>
</evidence>
<proteinExistence type="inferred from homology"/>
<keyword evidence="9" id="KW-1185">Reference proteome</keyword>
<keyword evidence="6" id="KW-0325">Glycoprotein</keyword>
<dbReference type="InterPro" id="IPR013780">
    <property type="entry name" value="Glyco_hydro_b"/>
</dbReference>
<organism evidence="8 9">
    <name type="scientific">Pedobacter changchengzhani</name>
    <dbReference type="NCBI Taxonomy" id="2529274"/>
    <lineage>
        <taxon>Bacteria</taxon>
        <taxon>Pseudomonadati</taxon>
        <taxon>Bacteroidota</taxon>
        <taxon>Sphingobacteriia</taxon>
        <taxon>Sphingobacteriales</taxon>
        <taxon>Sphingobacteriaceae</taxon>
        <taxon>Pedobacter</taxon>
    </lineage>
</organism>
<dbReference type="AlphaFoldDB" id="A0A4R5MJU4"/>
<dbReference type="Gene3D" id="2.60.40.1180">
    <property type="entry name" value="Golgi alpha-mannosidase II"/>
    <property type="match status" value="1"/>
</dbReference>
<dbReference type="SUPFAM" id="SSF51011">
    <property type="entry name" value="Glycosyl hydrolase domain"/>
    <property type="match status" value="1"/>
</dbReference>
<evidence type="ECO:0000256" key="1">
    <source>
        <dbReference type="ARBA" id="ARBA00001462"/>
    </source>
</evidence>
<dbReference type="EMBL" id="SJCY01000007">
    <property type="protein sequence ID" value="TDG35904.1"/>
    <property type="molecule type" value="Genomic_DNA"/>
</dbReference>
<dbReference type="OrthoDB" id="9758333at2"/>
<dbReference type="Pfam" id="PF06964">
    <property type="entry name" value="Alpha-L-AF_C"/>
    <property type="match status" value="1"/>
</dbReference>
<accession>A0A4R5MJU4</accession>
<dbReference type="Gene3D" id="3.20.20.80">
    <property type="entry name" value="Glycosidases"/>
    <property type="match status" value="1"/>
</dbReference>
<gene>
    <name evidence="8" type="ORF">EZJ43_11150</name>
</gene>
<sequence length="667" mass="74970">MTLNLNVKISPIGYITTSLILLFSVFTVTAQTTKIIKINADKTLAKVQPNMWGVFFEDINFGADGGIYAELVKNRSFEFPEPLMGWDVNTKKQKDGEILVLNQYEKNPSNPRYLQITKENDDVQLINKGFRGMGIKKGLRYDFSLSYRLQQPGITMVISLLDEAGKEIGKTDFTPKPSSKDWLKEKLSFVATETSMKGKLSIVFKGSGQIDLDMISLFPGDTWKNRPNGLRADMVKTLEDMKPGFIRFPGGCIVEGRDMANRYQWKNTIGPIEDRKLLLNRWNLEVPNRQTPDYFQTFGLGFFEYFQLSEDIGAEPLPILNAGMACQYNTAEVVSLSELGPYVQDALDLIEFANGAVETTWGKKRAEMGHPKPFNLKMLGIGNENFGPQYVERLKMFTAAIGKKYPNIKVISSAGTDADGRQFDYLNKELRAIDPAFIDEHYYRSAEWFLKNAGRYDNYPRTGSKVFAGEYAVHSGAEASGVKRNNWQSALAAAAFMTGLERNADVVEMASYAPLFAHINAFQWSPDLIWVDNLNIYGSPDFYVQKLFSINKGTDVTPITLNNEKIVGQDGLYASSVLDETKKELIIKIVNSSNKTQQADFEIAGNKKFKKTAQIQEIANGNLIESNSMEKPKAVSPVETTKSLKGKNLNYTLKPYSFNVIKIKYSK</sequence>
<protein>
    <recommendedName>
        <fullName evidence="3">non-reducing end alpha-L-arabinofuranosidase</fullName>
        <ecNumber evidence="3">3.2.1.55</ecNumber>
    </recommendedName>
</protein>
<evidence type="ECO:0000313" key="8">
    <source>
        <dbReference type="EMBL" id="TDG35904.1"/>
    </source>
</evidence>
<comment type="catalytic activity">
    <reaction evidence="1">
        <text>Hydrolysis of terminal non-reducing alpha-L-arabinofuranoside residues in alpha-L-arabinosides.</text>
        <dbReference type="EC" id="3.2.1.55"/>
    </reaction>
</comment>
<feature type="domain" description="Alpha-L-arabinofuranosidase C-terminal" evidence="7">
    <location>
        <begin position="469"/>
        <end position="657"/>
    </location>
</feature>
<dbReference type="InterPro" id="IPR017853">
    <property type="entry name" value="GH"/>
</dbReference>
<name>A0A4R5MJU4_9SPHI</name>
<dbReference type="GO" id="GO:0046373">
    <property type="term" value="P:L-arabinose metabolic process"/>
    <property type="evidence" value="ECO:0007669"/>
    <property type="project" value="InterPro"/>
</dbReference>
<comment type="caution">
    <text evidence="8">The sequence shown here is derived from an EMBL/GenBank/DDBJ whole genome shotgun (WGS) entry which is preliminary data.</text>
</comment>
<evidence type="ECO:0000259" key="7">
    <source>
        <dbReference type="SMART" id="SM00813"/>
    </source>
</evidence>
<dbReference type="EC" id="3.2.1.55" evidence="3"/>
<dbReference type="Proteomes" id="UP000295668">
    <property type="component" value="Unassembled WGS sequence"/>
</dbReference>
<dbReference type="SMART" id="SM00813">
    <property type="entry name" value="Alpha-L-AF_C"/>
    <property type="match status" value="1"/>
</dbReference>
<dbReference type="SUPFAM" id="SSF51445">
    <property type="entry name" value="(Trans)glycosidases"/>
    <property type="match status" value="1"/>
</dbReference>
<keyword evidence="5" id="KW-0378">Hydrolase</keyword>
<evidence type="ECO:0000256" key="4">
    <source>
        <dbReference type="ARBA" id="ARBA00022729"/>
    </source>
</evidence>
<dbReference type="Gene3D" id="2.60.120.260">
    <property type="entry name" value="Galactose-binding domain-like"/>
    <property type="match status" value="1"/>
</dbReference>
<keyword evidence="4" id="KW-0732">Signal</keyword>
<dbReference type="RefSeq" id="WP_133262795.1">
    <property type="nucleotide sequence ID" value="NZ_SJCY01000007.1"/>
</dbReference>
<evidence type="ECO:0000256" key="6">
    <source>
        <dbReference type="ARBA" id="ARBA00023180"/>
    </source>
</evidence>